<organism evidence="2">
    <name type="scientific">Brachypodium distachyon</name>
    <name type="common">Purple false brome</name>
    <name type="synonym">Trachynia distachya</name>
    <dbReference type="NCBI Taxonomy" id="15368"/>
    <lineage>
        <taxon>Eukaryota</taxon>
        <taxon>Viridiplantae</taxon>
        <taxon>Streptophyta</taxon>
        <taxon>Embryophyta</taxon>
        <taxon>Tracheophyta</taxon>
        <taxon>Spermatophyta</taxon>
        <taxon>Magnoliopsida</taxon>
        <taxon>Liliopsida</taxon>
        <taxon>Poales</taxon>
        <taxon>Poaceae</taxon>
        <taxon>BOP clade</taxon>
        <taxon>Pooideae</taxon>
        <taxon>Stipodae</taxon>
        <taxon>Brachypodieae</taxon>
        <taxon>Brachypodium</taxon>
    </lineage>
</organism>
<dbReference type="EMBL" id="CM000880">
    <property type="protein sequence ID" value="KQK18430.1"/>
    <property type="molecule type" value="Genomic_DNA"/>
</dbReference>
<evidence type="ECO:0000313" key="2">
    <source>
        <dbReference type="EMBL" id="KQK18430.1"/>
    </source>
</evidence>
<feature type="region of interest" description="Disordered" evidence="1">
    <location>
        <begin position="50"/>
        <end position="76"/>
    </location>
</feature>
<dbReference type="AlphaFoldDB" id="A0A0Q3NLT0"/>
<dbReference type="Gramene" id="KQK18430">
    <property type="protein sequence ID" value="KQK18430"/>
    <property type="gene ID" value="BRADI_1g42415v3"/>
</dbReference>
<dbReference type="EnsemblPlants" id="KQK18430">
    <property type="protein sequence ID" value="KQK18430"/>
    <property type="gene ID" value="BRADI_1g42415v3"/>
</dbReference>
<dbReference type="InParanoid" id="A0A0Q3NLT0"/>
<evidence type="ECO:0000256" key="1">
    <source>
        <dbReference type="SAM" id="MobiDB-lite"/>
    </source>
</evidence>
<sequence length="171" mass="18440">MMKNTSSNPRHLAAAPARIRCAAAWIRRLLPRRGRLPSLLGHRRRRLLPPRYPRHRQPCPEATVRPPPPTPVADHRRTCRSAQGQVASGKACALPPARCLRSWDPAPVSAATHPDSPPRCAPALPPPAPAICSAIEAARQPPSAVLPEPRPAASLLLQGVALFGPSQLQFP</sequence>
<reference evidence="2" key="2">
    <citation type="submission" date="2017-06" db="EMBL/GenBank/DDBJ databases">
        <title>WGS assembly of Brachypodium distachyon.</title>
        <authorList>
            <consortium name="The International Brachypodium Initiative"/>
            <person name="Lucas S."/>
            <person name="Harmon-Smith M."/>
            <person name="Lail K."/>
            <person name="Tice H."/>
            <person name="Grimwood J."/>
            <person name="Bruce D."/>
            <person name="Barry K."/>
            <person name="Shu S."/>
            <person name="Lindquist E."/>
            <person name="Wang M."/>
            <person name="Pitluck S."/>
            <person name="Vogel J.P."/>
            <person name="Garvin D.F."/>
            <person name="Mockler T.C."/>
            <person name="Schmutz J."/>
            <person name="Rokhsar D."/>
            <person name="Bevan M.W."/>
        </authorList>
    </citation>
    <scope>NUCLEOTIDE SEQUENCE</scope>
    <source>
        <strain evidence="2">Bd21</strain>
    </source>
</reference>
<protein>
    <submittedName>
        <fullName evidence="2 3">Uncharacterized protein</fullName>
    </submittedName>
</protein>
<dbReference type="Proteomes" id="UP000008810">
    <property type="component" value="Chromosome 1"/>
</dbReference>
<gene>
    <name evidence="2" type="ORF">BRADI_1g42415v3</name>
</gene>
<evidence type="ECO:0000313" key="4">
    <source>
        <dbReference type="Proteomes" id="UP000008810"/>
    </source>
</evidence>
<proteinExistence type="predicted"/>
<keyword evidence="4" id="KW-1185">Reference proteome</keyword>
<name>A0A0Q3NLT0_BRADI</name>
<reference evidence="3" key="3">
    <citation type="submission" date="2018-08" db="UniProtKB">
        <authorList>
            <consortium name="EnsemblPlants"/>
        </authorList>
    </citation>
    <scope>IDENTIFICATION</scope>
    <source>
        <strain evidence="3">cv. Bd21</strain>
    </source>
</reference>
<evidence type="ECO:0000313" key="3">
    <source>
        <dbReference type="EnsemblPlants" id="KQK18430"/>
    </source>
</evidence>
<accession>A0A0Q3NLT0</accession>
<reference evidence="2 3" key="1">
    <citation type="journal article" date="2010" name="Nature">
        <title>Genome sequencing and analysis of the model grass Brachypodium distachyon.</title>
        <authorList>
            <consortium name="International Brachypodium Initiative"/>
        </authorList>
    </citation>
    <scope>NUCLEOTIDE SEQUENCE [LARGE SCALE GENOMIC DNA]</scope>
    <source>
        <strain evidence="2 3">Bd21</strain>
    </source>
</reference>